<dbReference type="EMBL" id="JAKZFC010000003">
    <property type="protein sequence ID" value="MCH7322131.1"/>
    <property type="molecule type" value="Genomic_DNA"/>
</dbReference>
<dbReference type="Pfam" id="PF13426">
    <property type="entry name" value="PAS_9"/>
    <property type="match status" value="1"/>
</dbReference>
<dbReference type="InterPro" id="IPR000700">
    <property type="entry name" value="PAS-assoc_C"/>
</dbReference>
<comment type="caution">
    <text evidence="3">The sequence shown here is derived from an EMBL/GenBank/DDBJ whole genome shotgun (WGS) entry which is preliminary data.</text>
</comment>
<feature type="domain" description="EAL" evidence="2">
    <location>
        <begin position="472"/>
        <end position="725"/>
    </location>
</feature>
<evidence type="ECO:0000259" key="1">
    <source>
        <dbReference type="PROSITE" id="PS50113"/>
    </source>
</evidence>
<dbReference type="PROSITE" id="PS50113">
    <property type="entry name" value="PAC"/>
    <property type="match status" value="1"/>
</dbReference>
<dbReference type="PANTHER" id="PTHR33121:SF70">
    <property type="entry name" value="SIGNALING PROTEIN YKOW"/>
    <property type="match status" value="1"/>
</dbReference>
<dbReference type="InterPro" id="IPR003018">
    <property type="entry name" value="GAF"/>
</dbReference>
<dbReference type="InterPro" id="IPR035965">
    <property type="entry name" value="PAS-like_dom_sf"/>
</dbReference>
<dbReference type="SUPFAM" id="SSF141868">
    <property type="entry name" value="EAL domain-like"/>
    <property type="match status" value="1"/>
</dbReference>
<name>A0ABS9UCQ9_9BACL</name>
<dbReference type="Pfam" id="PF13185">
    <property type="entry name" value="GAF_2"/>
    <property type="match status" value="1"/>
</dbReference>
<reference evidence="3 4" key="1">
    <citation type="submission" date="2022-03" db="EMBL/GenBank/DDBJ databases">
        <authorList>
            <person name="Jo J.-H."/>
            <person name="Im W.-T."/>
        </authorList>
    </citation>
    <scope>NUCLEOTIDE SEQUENCE [LARGE SCALE GENOMIC DNA]</scope>
    <source>
        <strain evidence="3 4">MA9</strain>
    </source>
</reference>
<evidence type="ECO:0000313" key="4">
    <source>
        <dbReference type="Proteomes" id="UP001316087"/>
    </source>
</evidence>
<sequence length="727" mass="83068">MNEFDNRSLSDAELYFWLCQMARQLDSGIVIVNTKKGYTIEFVNHVFSHMTDYNEHDMIGMTIDKLRGQLTDILNEEAIQESIENGLTFKTSSLHYRKDGSTFWNEVNIIPMHNQFGELQYSVLMMRDLTDSINVEALIELEREVYFSLENGDSFERIMNKICSTVSATFGKKCFSSIVLVDDYNRMKYVYGELTEEIHFLDEELLLVGLTFNENTSIKKPVIIKNLSESQYNKIFKPLIEKHPFVSLWSQPILNTEGKIIGLFSIYFEQQAEPLAADFKFLNRVVPIVTLAVKYYEQKNAIRQLIYQDASTGLTNFEHFKNKMMSLIEHGYEGALCIIAPGEYQNIVDLQGRQAGDEILRQLAGRLQKLTTFNDSIIARYTSSSIIVASRSTNQQVRIPQQEIDDILFEPYYINDKETYLTLKIGTASFNDNEPFIDAIRKSDIALSNALKASGTVVKRFEQSQIESVEQEMNVLAHITKGLKNNEFLPMLQPKVNIATGEIESFEALARWVSSEIGFVSPAVFIPVAENTGNIYKIDRAILRKVLQWLEERVALGLKLYQVSVNISPSHFYNAGFVENSIALIESYNIDPKYIKFEITESIELDNVMRAKKIINELKANGIDTAIDDFGVGYSSLSYLQKLPFEEIKIDKSFVDNLADPRMNAVVKTIIQLSKNLNMISVAEGIETKEQHEELKRLGCQTGQGYYYFKPLPLEEINKLLEESVPV</sequence>
<dbReference type="CDD" id="cd01948">
    <property type="entry name" value="EAL"/>
    <property type="match status" value="1"/>
</dbReference>
<dbReference type="CDD" id="cd00130">
    <property type="entry name" value="PAS"/>
    <property type="match status" value="1"/>
</dbReference>
<evidence type="ECO:0000259" key="2">
    <source>
        <dbReference type="PROSITE" id="PS50883"/>
    </source>
</evidence>
<dbReference type="SMART" id="SM00052">
    <property type="entry name" value="EAL"/>
    <property type="match status" value="1"/>
</dbReference>
<accession>A0ABS9UCQ9</accession>
<dbReference type="SUPFAM" id="SSF55073">
    <property type="entry name" value="Nucleotide cyclase"/>
    <property type="match status" value="1"/>
</dbReference>
<dbReference type="InterPro" id="IPR000160">
    <property type="entry name" value="GGDEF_dom"/>
</dbReference>
<dbReference type="NCBIfam" id="TIGR00229">
    <property type="entry name" value="sensory_box"/>
    <property type="match status" value="1"/>
</dbReference>
<gene>
    <name evidence="3" type="ORF">LZ480_09535</name>
</gene>
<dbReference type="RefSeq" id="WP_241369195.1">
    <property type="nucleotide sequence ID" value="NZ_JAKZFC010000003.1"/>
</dbReference>
<dbReference type="InterPro" id="IPR000014">
    <property type="entry name" value="PAS"/>
</dbReference>
<dbReference type="SUPFAM" id="SSF55785">
    <property type="entry name" value="PYP-like sensor domain (PAS domain)"/>
    <property type="match status" value="1"/>
</dbReference>
<dbReference type="InterPro" id="IPR050706">
    <property type="entry name" value="Cyclic-di-GMP_PDE-like"/>
</dbReference>
<feature type="domain" description="PAC" evidence="1">
    <location>
        <begin position="87"/>
        <end position="141"/>
    </location>
</feature>
<dbReference type="InterPro" id="IPR001633">
    <property type="entry name" value="EAL_dom"/>
</dbReference>
<dbReference type="InterPro" id="IPR029787">
    <property type="entry name" value="Nucleotide_cyclase"/>
</dbReference>
<dbReference type="Pfam" id="PF00563">
    <property type="entry name" value="EAL"/>
    <property type="match status" value="1"/>
</dbReference>
<dbReference type="Gene3D" id="3.30.450.20">
    <property type="entry name" value="PAS domain"/>
    <property type="match status" value="1"/>
</dbReference>
<evidence type="ECO:0000313" key="3">
    <source>
        <dbReference type="EMBL" id="MCH7322131.1"/>
    </source>
</evidence>
<dbReference type="SMART" id="SM00267">
    <property type="entry name" value="GGDEF"/>
    <property type="match status" value="1"/>
</dbReference>
<dbReference type="PROSITE" id="PS50883">
    <property type="entry name" value="EAL"/>
    <property type="match status" value="1"/>
</dbReference>
<dbReference type="Gene3D" id="3.20.20.450">
    <property type="entry name" value="EAL domain"/>
    <property type="match status" value="1"/>
</dbReference>
<dbReference type="InterPro" id="IPR035919">
    <property type="entry name" value="EAL_sf"/>
</dbReference>
<dbReference type="Gene3D" id="3.30.70.270">
    <property type="match status" value="1"/>
</dbReference>
<dbReference type="Proteomes" id="UP001316087">
    <property type="component" value="Unassembled WGS sequence"/>
</dbReference>
<dbReference type="InterPro" id="IPR001610">
    <property type="entry name" value="PAC"/>
</dbReference>
<dbReference type="Gene3D" id="3.30.450.40">
    <property type="match status" value="1"/>
</dbReference>
<dbReference type="SUPFAM" id="SSF55781">
    <property type="entry name" value="GAF domain-like"/>
    <property type="match status" value="1"/>
</dbReference>
<dbReference type="InterPro" id="IPR043128">
    <property type="entry name" value="Rev_trsase/Diguanyl_cyclase"/>
</dbReference>
<dbReference type="Pfam" id="PF00990">
    <property type="entry name" value="GGDEF"/>
    <property type="match status" value="1"/>
</dbReference>
<organism evidence="3 4">
    <name type="scientific">Solibacillus palustris</name>
    <dbReference type="NCBI Taxonomy" id="2908203"/>
    <lineage>
        <taxon>Bacteria</taxon>
        <taxon>Bacillati</taxon>
        <taxon>Bacillota</taxon>
        <taxon>Bacilli</taxon>
        <taxon>Bacillales</taxon>
        <taxon>Caryophanaceae</taxon>
        <taxon>Solibacillus</taxon>
    </lineage>
</organism>
<dbReference type="SMART" id="SM00086">
    <property type="entry name" value="PAC"/>
    <property type="match status" value="1"/>
</dbReference>
<keyword evidence="4" id="KW-1185">Reference proteome</keyword>
<protein>
    <submittedName>
        <fullName evidence="3">EAL domain-containing protein</fullName>
    </submittedName>
</protein>
<dbReference type="PANTHER" id="PTHR33121">
    <property type="entry name" value="CYCLIC DI-GMP PHOSPHODIESTERASE PDEF"/>
    <property type="match status" value="1"/>
</dbReference>
<dbReference type="InterPro" id="IPR029016">
    <property type="entry name" value="GAF-like_dom_sf"/>
</dbReference>
<proteinExistence type="predicted"/>